<dbReference type="AlphaFoldDB" id="A0A853DGQ1"/>
<dbReference type="Gene3D" id="2.60.120.10">
    <property type="entry name" value="Jelly Rolls"/>
    <property type="match status" value="1"/>
</dbReference>
<dbReference type="InterPro" id="IPR013096">
    <property type="entry name" value="Cupin_2"/>
</dbReference>
<dbReference type="Pfam" id="PF07883">
    <property type="entry name" value="Cupin_2"/>
    <property type="match status" value="1"/>
</dbReference>
<dbReference type="SUPFAM" id="SSF51182">
    <property type="entry name" value="RmlC-like cupins"/>
    <property type="match status" value="1"/>
</dbReference>
<protein>
    <submittedName>
        <fullName evidence="2">Quercetin dioxygenase-like cupin family protein</fullName>
    </submittedName>
</protein>
<dbReference type="GO" id="GO:0051213">
    <property type="term" value="F:dioxygenase activity"/>
    <property type="evidence" value="ECO:0007669"/>
    <property type="project" value="UniProtKB-KW"/>
</dbReference>
<dbReference type="Proteomes" id="UP000571817">
    <property type="component" value="Unassembled WGS sequence"/>
</dbReference>
<evidence type="ECO:0000259" key="1">
    <source>
        <dbReference type="Pfam" id="PF07883"/>
    </source>
</evidence>
<proteinExistence type="predicted"/>
<dbReference type="InterPro" id="IPR014710">
    <property type="entry name" value="RmlC-like_jellyroll"/>
</dbReference>
<reference evidence="2 3" key="1">
    <citation type="submission" date="2020-07" db="EMBL/GenBank/DDBJ databases">
        <title>Sequencing the genomes of 1000 actinobacteria strains.</title>
        <authorList>
            <person name="Klenk H.-P."/>
        </authorList>
    </citation>
    <scope>NUCLEOTIDE SEQUENCE [LARGE SCALE GENOMIC DNA]</scope>
    <source>
        <strain evidence="2 3">DSM 29531</strain>
    </source>
</reference>
<sequence length="123" mass="12508">MPTFTPADADVHSVHGSTFSSFVRTDSGSADLCAWKLDVPPGLTGVAHRPSNEEVILVLAGQLIVTLDGESSTLQTGSVALVPAGSTLRVDTGPVGATAWVTTTAGLHATLPDGSSMAPPWAQ</sequence>
<name>A0A853DGQ1_9MICO</name>
<evidence type="ECO:0000313" key="2">
    <source>
        <dbReference type="EMBL" id="NYJ74031.1"/>
    </source>
</evidence>
<evidence type="ECO:0000313" key="3">
    <source>
        <dbReference type="Proteomes" id="UP000571817"/>
    </source>
</evidence>
<keyword evidence="2" id="KW-0223">Dioxygenase</keyword>
<comment type="caution">
    <text evidence="2">The sequence shown here is derived from an EMBL/GenBank/DDBJ whole genome shotgun (WGS) entry which is preliminary data.</text>
</comment>
<accession>A0A853DGQ1</accession>
<keyword evidence="2" id="KW-0560">Oxidoreductase</keyword>
<gene>
    <name evidence="2" type="ORF">HNR15_000994</name>
</gene>
<feature type="domain" description="Cupin type-2" evidence="1">
    <location>
        <begin position="38"/>
        <end position="87"/>
    </location>
</feature>
<dbReference type="RefSeq" id="WP_179479649.1">
    <property type="nucleotide sequence ID" value="NZ_JACCFW010000001.1"/>
</dbReference>
<organism evidence="2 3">
    <name type="scientific">Allobranchiibius huperziae</name>
    <dbReference type="NCBI Taxonomy" id="1874116"/>
    <lineage>
        <taxon>Bacteria</taxon>
        <taxon>Bacillati</taxon>
        <taxon>Actinomycetota</taxon>
        <taxon>Actinomycetes</taxon>
        <taxon>Micrococcales</taxon>
        <taxon>Dermacoccaceae</taxon>
        <taxon>Allobranchiibius</taxon>
    </lineage>
</organism>
<dbReference type="InterPro" id="IPR011051">
    <property type="entry name" value="RmlC_Cupin_sf"/>
</dbReference>
<dbReference type="EMBL" id="JACCFW010000001">
    <property type="protein sequence ID" value="NYJ74031.1"/>
    <property type="molecule type" value="Genomic_DNA"/>
</dbReference>
<keyword evidence="3" id="KW-1185">Reference proteome</keyword>